<dbReference type="Proteomes" id="UP000032749">
    <property type="component" value="Chromosome"/>
</dbReference>
<organism evidence="3 4">
    <name type="scientific">Oleispira antarctica RB-8</name>
    <dbReference type="NCBI Taxonomy" id="698738"/>
    <lineage>
        <taxon>Bacteria</taxon>
        <taxon>Pseudomonadati</taxon>
        <taxon>Pseudomonadota</taxon>
        <taxon>Gammaproteobacteria</taxon>
        <taxon>Oceanospirillales</taxon>
        <taxon>Oceanospirillaceae</taxon>
        <taxon>Oleispira</taxon>
    </lineage>
</organism>
<sequence length="435" mass="49511">MISIPTPQEAMVLAMQQRLKQSECLTFKQRNHLQQRSVEALLQHALMTVPYYQSHPEIKSMQGNLQWDKFPILTRTQLQKNEKELISTQPPAEHGSHIDFRSSGSTGRPVHTKSTEYSQIYWQALTLRDHLWAGRNMNGKLSAIKFLPDNKARYPGLNNNRWGTSTAALGFHAPSSLLNSSESLDVQYRWLCEQQPKYLVTYPSVLQELAKIQLRKKQLNSLHNVSCIGENLPPSLRELVQQAFGCRVHDIYSSQEVGYMALQCPKNNHYHVQLENCLLEILDENNQPCVPGQMGRVVVTTLHNYLMPLIRYEIGDYAIPGSTCDCGISLPVLERIIGRTRNLVTYPDGSKSWPAYNPMALMNLFPMASFQIEQLSTEELQFNVQTSTKPSEEDCNQARKIICDAIGHNFTIHINQVPQLARSSGGKFEEFISRI</sequence>
<dbReference type="InterPro" id="IPR042099">
    <property type="entry name" value="ANL_N_sf"/>
</dbReference>
<dbReference type="AlphaFoldDB" id="R4YUJ3"/>
<dbReference type="EMBL" id="FO203512">
    <property type="protein sequence ID" value="CCK77913.1"/>
    <property type="molecule type" value="Genomic_DNA"/>
</dbReference>
<evidence type="ECO:0000313" key="4">
    <source>
        <dbReference type="Proteomes" id="UP000032749"/>
    </source>
</evidence>
<dbReference type="InterPro" id="IPR000873">
    <property type="entry name" value="AMP-dep_synth/lig_dom"/>
</dbReference>
<dbReference type="PANTHER" id="PTHR36932:SF1">
    <property type="entry name" value="CAPSULAR POLYSACCHARIDE BIOSYNTHESIS PROTEIN"/>
    <property type="match status" value="1"/>
</dbReference>
<evidence type="ECO:0000259" key="2">
    <source>
        <dbReference type="Pfam" id="PF00501"/>
    </source>
</evidence>
<name>R4YUJ3_OLEAN</name>
<reference evidence="3 4" key="1">
    <citation type="journal article" date="2013" name="Nat. Commun.">
        <title>Genome sequence and functional genomic analysis of the oil-degrading bacterium Oleispira antarctica.</title>
        <authorList>
            <person name="Kube M."/>
            <person name="Chernikova T.N."/>
            <person name="Al-Ramahi Y."/>
            <person name="Beloqui A."/>
            <person name="Lopez-Cortez N."/>
            <person name="Guazzaroni M.E."/>
            <person name="Heipieper H.J."/>
            <person name="Klages S."/>
            <person name="Kotsyurbenko O.R."/>
            <person name="Langer I."/>
            <person name="Nechitaylo T.Y."/>
            <person name="Lunsdorf H."/>
            <person name="Fernandez M."/>
            <person name="Juarez S."/>
            <person name="Ciordia S."/>
            <person name="Singer A."/>
            <person name="Kagan O."/>
            <person name="Egorova O."/>
            <person name="Petit P.A."/>
            <person name="Stogios P."/>
            <person name="Kim Y."/>
            <person name="Tchigvintsev A."/>
            <person name="Flick R."/>
            <person name="Denaro R."/>
            <person name="Genovese M."/>
            <person name="Albar J.P."/>
            <person name="Reva O.N."/>
            <person name="Martinez-Gomariz M."/>
            <person name="Tran H."/>
            <person name="Ferrer M."/>
            <person name="Savchenko A."/>
            <person name="Yakunin A.F."/>
            <person name="Yakimov M.M."/>
            <person name="Golyshina O.V."/>
            <person name="Reinhardt R."/>
            <person name="Golyshin P.N."/>
        </authorList>
    </citation>
    <scope>NUCLEOTIDE SEQUENCE [LARGE SCALE GENOMIC DNA]</scope>
</reference>
<dbReference type="SUPFAM" id="SSF56801">
    <property type="entry name" value="Acetyl-CoA synthetase-like"/>
    <property type="match status" value="1"/>
</dbReference>
<dbReference type="OrthoDB" id="580775at2"/>
<feature type="region of interest" description="Disordered" evidence="1">
    <location>
        <begin position="86"/>
        <end position="111"/>
    </location>
</feature>
<dbReference type="HOGENOM" id="CLU_035301_5_2_6"/>
<evidence type="ECO:0000256" key="1">
    <source>
        <dbReference type="SAM" id="MobiDB-lite"/>
    </source>
</evidence>
<feature type="domain" description="AMP-dependent synthetase/ligase" evidence="2">
    <location>
        <begin position="188"/>
        <end position="300"/>
    </location>
</feature>
<accession>R4YUJ3</accession>
<evidence type="ECO:0000313" key="3">
    <source>
        <dbReference type="EMBL" id="CCK77913.1"/>
    </source>
</evidence>
<keyword evidence="4" id="KW-1185">Reference proteome</keyword>
<protein>
    <recommendedName>
        <fullName evidence="2">AMP-dependent synthetase/ligase domain-containing protein</fullName>
    </recommendedName>
</protein>
<dbReference type="KEGG" id="oai:OLEAN_C37370"/>
<dbReference type="PANTHER" id="PTHR36932">
    <property type="entry name" value="CAPSULAR POLYSACCHARIDE BIOSYNTHESIS PROTEIN"/>
    <property type="match status" value="1"/>
</dbReference>
<dbReference type="InterPro" id="IPR053158">
    <property type="entry name" value="CapK_Type1_Caps_Biosynth"/>
</dbReference>
<dbReference type="STRING" id="698738.OLEAN_C37370"/>
<gene>
    <name evidence="3" type="ORF">OLEAN_C37370</name>
</gene>
<dbReference type="Gene3D" id="3.40.50.12780">
    <property type="entry name" value="N-terminal domain of ligase-like"/>
    <property type="match status" value="1"/>
</dbReference>
<dbReference type="Pfam" id="PF00501">
    <property type="entry name" value="AMP-binding"/>
    <property type="match status" value="1"/>
</dbReference>
<proteinExistence type="predicted"/>